<sequence>MTNWTDRLLLEVVEPDRAASPIVPLSPAVPEPIWRYRRPMKATGISISLRKEVLTQVGFSLRSMFANSCGLPEGGSTLEVQQFVLLTLGSDEAAALLHVETLISQGTTPELIFLNLLAPTARRLSEMCDSDAIDSVTVTLAICRLQEIVRHLGDAFPVNNRGIGGEVLLTTIPGNQLSLEMTMVAELFYRDGWAVRSMPFRPLGDLFSLIGECWFEVIGLWVTSDRRPDELKRYIQDVRRRSRNPKVGIMLGGPTLTRRPDLSASVGADVAAAEGDSAPRLARELVAALKAGK</sequence>
<evidence type="ECO:0000313" key="3">
    <source>
        <dbReference type="Proteomes" id="UP000001402"/>
    </source>
</evidence>
<gene>
    <name evidence="2" type="ordered locus">Rpdx1_3980</name>
</gene>
<reference evidence="2" key="1">
    <citation type="submission" date="2010-12" db="EMBL/GenBank/DDBJ databases">
        <title>Complete sequence of Rhodopseudomonas palustris DX-1.</title>
        <authorList>
            <consortium name="US DOE Joint Genome Institute"/>
            <person name="Lucas S."/>
            <person name="Copeland A."/>
            <person name="Lapidus A."/>
            <person name="Cheng J.-F."/>
            <person name="Goodwin L."/>
            <person name="Pitluck S."/>
            <person name="Misra M."/>
            <person name="Chertkov O."/>
            <person name="Detter J.C."/>
            <person name="Han C."/>
            <person name="Tapia R."/>
            <person name="Land M."/>
            <person name="Hauser L."/>
            <person name="Kyrpides N."/>
            <person name="Ivanova N."/>
            <person name="Ovchinnikova G."/>
            <person name="Logan B."/>
            <person name="Oda Y."/>
            <person name="Harwood C."/>
            <person name="Woyke T."/>
        </authorList>
    </citation>
    <scope>NUCLEOTIDE SEQUENCE [LARGE SCALE GENOMIC DNA]</scope>
    <source>
        <strain evidence="2">DX-1</strain>
    </source>
</reference>
<dbReference type="SUPFAM" id="SSF52242">
    <property type="entry name" value="Cobalamin (vitamin B12)-binding domain"/>
    <property type="match status" value="1"/>
</dbReference>
<dbReference type="InterPro" id="IPR006158">
    <property type="entry name" value="Cobalamin-bd"/>
</dbReference>
<dbReference type="GO" id="GO:0046872">
    <property type="term" value="F:metal ion binding"/>
    <property type="evidence" value="ECO:0007669"/>
    <property type="project" value="InterPro"/>
</dbReference>
<dbReference type="KEGG" id="rpx:Rpdx1_3980"/>
<dbReference type="PROSITE" id="PS51332">
    <property type="entry name" value="B12_BINDING"/>
    <property type="match status" value="1"/>
</dbReference>
<dbReference type="OrthoDB" id="5498228at2"/>
<evidence type="ECO:0000259" key="1">
    <source>
        <dbReference type="PROSITE" id="PS51332"/>
    </source>
</evidence>
<evidence type="ECO:0000313" key="2">
    <source>
        <dbReference type="EMBL" id="ADU45536.1"/>
    </source>
</evidence>
<dbReference type="GO" id="GO:0031419">
    <property type="term" value="F:cobalamin binding"/>
    <property type="evidence" value="ECO:0007669"/>
    <property type="project" value="InterPro"/>
</dbReference>
<name>E6VJI6_RHOPX</name>
<dbReference type="InterPro" id="IPR036724">
    <property type="entry name" value="Cobalamin-bd_sf"/>
</dbReference>
<protein>
    <recommendedName>
        <fullName evidence="1">B12-binding domain-containing protein</fullName>
    </recommendedName>
</protein>
<dbReference type="EMBL" id="CP002418">
    <property type="protein sequence ID" value="ADU45536.1"/>
    <property type="molecule type" value="Genomic_DNA"/>
</dbReference>
<dbReference type="BioCyc" id="RPAL652103:RPDX1_RS19645-MONOMER"/>
<organism evidence="2 3">
    <name type="scientific">Rhodopseudomonas palustris (strain DX-1)</name>
    <dbReference type="NCBI Taxonomy" id="652103"/>
    <lineage>
        <taxon>Bacteria</taxon>
        <taxon>Pseudomonadati</taxon>
        <taxon>Pseudomonadota</taxon>
        <taxon>Alphaproteobacteria</taxon>
        <taxon>Hyphomicrobiales</taxon>
        <taxon>Nitrobacteraceae</taxon>
        <taxon>Rhodopseudomonas</taxon>
    </lineage>
</organism>
<accession>E6VJI6</accession>
<dbReference type="HOGENOM" id="CLU_066634_1_0_5"/>
<feature type="domain" description="B12-binding" evidence="1">
    <location>
        <begin position="164"/>
        <end position="293"/>
    </location>
</feature>
<dbReference type="eggNOG" id="COG5012">
    <property type="taxonomic scope" value="Bacteria"/>
</dbReference>
<dbReference type="AlphaFoldDB" id="E6VJI6"/>
<dbReference type="STRING" id="652103.Rpdx1_3980"/>
<dbReference type="Proteomes" id="UP000001402">
    <property type="component" value="Chromosome"/>
</dbReference>
<dbReference type="Gene3D" id="3.40.50.280">
    <property type="entry name" value="Cobalamin-binding domain"/>
    <property type="match status" value="1"/>
</dbReference>
<proteinExistence type="predicted"/>